<gene>
    <name evidence="3" type="ORF">HNP55_001403</name>
</gene>
<accession>A0A840L9L7</accession>
<sequence length="261" mass="26530">MNIRHRSSLLTLAALCIAATTNASAAPTSSDLIRNGGFEAGPANVQSPDPITGWNSAELGLQGGVMVLDGNSSPVSGAATVGAAAGRNYALLDTAGLAQQALSQTFSLTQALRSATLSFDWFANYGGSHGAPVGSNYGLDYTSGGSYDSNVQLRVDILKQGASAFSTAAQDLVWSGAANRLSAGPNAYTHVALDLDGALFEAGQSYTLRFAAVSNDGSLVAGLDNVALQAVTAVPEPQTWALLAAGLGLLGMARRRPGNGR</sequence>
<feature type="signal peptide" evidence="1">
    <location>
        <begin position="1"/>
        <end position="25"/>
    </location>
</feature>
<keyword evidence="4" id="KW-1185">Reference proteome</keyword>
<comment type="caution">
    <text evidence="3">The sequence shown here is derived from an EMBL/GenBank/DDBJ whole genome shotgun (WGS) entry which is preliminary data.</text>
</comment>
<dbReference type="Proteomes" id="UP000562027">
    <property type="component" value="Unassembled WGS sequence"/>
</dbReference>
<dbReference type="Pfam" id="PF07589">
    <property type="entry name" value="PEP-CTERM"/>
    <property type="match status" value="1"/>
</dbReference>
<feature type="domain" description="Ice-binding protein C-terminal" evidence="2">
    <location>
        <begin position="233"/>
        <end position="256"/>
    </location>
</feature>
<evidence type="ECO:0000313" key="3">
    <source>
        <dbReference type="EMBL" id="MBB4842888.1"/>
    </source>
</evidence>
<dbReference type="RefSeq" id="WP_246448236.1">
    <property type="nucleotide sequence ID" value="NZ_JACHLP010000002.1"/>
</dbReference>
<reference evidence="3 4" key="1">
    <citation type="submission" date="2020-08" db="EMBL/GenBank/DDBJ databases">
        <title>Functional genomics of gut bacteria from endangered species of beetles.</title>
        <authorList>
            <person name="Carlos-Shanley C."/>
        </authorList>
    </citation>
    <scope>NUCLEOTIDE SEQUENCE [LARGE SCALE GENOMIC DNA]</scope>
    <source>
        <strain evidence="3 4">S00239</strain>
    </source>
</reference>
<proteinExistence type="predicted"/>
<feature type="chain" id="PRO_5032757976" description="Ice-binding protein C-terminal domain-containing protein" evidence="1">
    <location>
        <begin position="26"/>
        <end position="261"/>
    </location>
</feature>
<evidence type="ECO:0000259" key="2">
    <source>
        <dbReference type="Pfam" id="PF07589"/>
    </source>
</evidence>
<dbReference type="AlphaFoldDB" id="A0A840L9L7"/>
<dbReference type="EMBL" id="JACHLP010000002">
    <property type="protein sequence ID" value="MBB4842888.1"/>
    <property type="molecule type" value="Genomic_DNA"/>
</dbReference>
<name>A0A840L9L7_9BURK</name>
<evidence type="ECO:0000313" key="4">
    <source>
        <dbReference type="Proteomes" id="UP000562027"/>
    </source>
</evidence>
<protein>
    <recommendedName>
        <fullName evidence="2">Ice-binding protein C-terminal domain-containing protein</fullName>
    </recommendedName>
</protein>
<evidence type="ECO:0000256" key="1">
    <source>
        <dbReference type="SAM" id="SignalP"/>
    </source>
</evidence>
<organism evidence="3 4">
    <name type="scientific">Roseateles oligotrophus</name>
    <dbReference type="NCBI Taxonomy" id="1769250"/>
    <lineage>
        <taxon>Bacteria</taxon>
        <taxon>Pseudomonadati</taxon>
        <taxon>Pseudomonadota</taxon>
        <taxon>Betaproteobacteria</taxon>
        <taxon>Burkholderiales</taxon>
        <taxon>Sphaerotilaceae</taxon>
        <taxon>Roseateles</taxon>
    </lineage>
</organism>
<keyword evidence="1" id="KW-0732">Signal</keyword>
<dbReference type="InterPro" id="IPR013424">
    <property type="entry name" value="Ice-binding_C"/>
</dbReference>
<dbReference type="NCBIfam" id="TIGR02595">
    <property type="entry name" value="PEP_CTERM"/>
    <property type="match status" value="1"/>
</dbReference>
<dbReference type="Gene3D" id="2.60.120.260">
    <property type="entry name" value="Galactose-binding domain-like"/>
    <property type="match status" value="1"/>
</dbReference>